<feature type="transmembrane region" description="Helical" evidence="10">
    <location>
        <begin position="108"/>
        <end position="132"/>
    </location>
</feature>
<evidence type="ECO:0000256" key="7">
    <source>
        <dbReference type="ARBA" id="ARBA00023136"/>
    </source>
</evidence>
<evidence type="ECO:0000256" key="6">
    <source>
        <dbReference type="ARBA" id="ARBA00023098"/>
    </source>
</evidence>
<evidence type="ECO:0000256" key="4">
    <source>
        <dbReference type="ARBA" id="ARBA00022692"/>
    </source>
</evidence>
<evidence type="ECO:0000256" key="3">
    <source>
        <dbReference type="ARBA" id="ARBA00022679"/>
    </source>
</evidence>
<dbReference type="EC" id="2.3.1.275" evidence="10"/>
<comment type="subunit">
    <text evidence="10">Probably interacts with PlsX.</text>
</comment>
<dbReference type="UniPathway" id="UPA00085"/>
<keyword evidence="6 10" id="KW-0443">Lipid metabolism</keyword>
<dbReference type="HOGENOM" id="CLU_081254_0_0_6"/>
<comment type="similarity">
    <text evidence="10">Belongs to the PlsY family.</text>
</comment>
<keyword evidence="3 10" id="KW-0808">Transferase</keyword>
<keyword evidence="2 10" id="KW-0444">Lipid biosynthesis</keyword>
<evidence type="ECO:0000256" key="8">
    <source>
        <dbReference type="ARBA" id="ARBA00023209"/>
    </source>
</evidence>
<reference evidence="11 12" key="1">
    <citation type="submission" date="2013-12" db="EMBL/GenBank/DDBJ databases">
        <authorList>
            <consortium name="DOE Joint Genome Institute"/>
            <person name="Muyzer G."/>
            <person name="Huntemann M."/>
            <person name="Han J."/>
            <person name="Chen A."/>
            <person name="Kyrpides N."/>
            <person name="Mavromatis K."/>
            <person name="Markowitz V."/>
            <person name="Palaniappan K."/>
            <person name="Ivanova N."/>
            <person name="Schaumberg A."/>
            <person name="Pati A."/>
            <person name="Liolios K."/>
            <person name="Nordberg H.P."/>
            <person name="Cantor M.N."/>
            <person name="Hua S.X."/>
            <person name="Woyke T."/>
        </authorList>
    </citation>
    <scope>NUCLEOTIDE SEQUENCE [LARGE SCALE GENOMIC DNA]</scope>
    <source>
        <strain evidence="11 12">ARh 1</strain>
    </source>
</reference>
<keyword evidence="8 10" id="KW-0594">Phospholipid biosynthesis</keyword>
<evidence type="ECO:0000313" key="12">
    <source>
        <dbReference type="Proteomes" id="UP000005289"/>
    </source>
</evidence>
<gene>
    <name evidence="10" type="primary">plsY</name>
    <name evidence="11" type="ORF">THITH_16540</name>
</gene>
<keyword evidence="11" id="KW-0012">Acyltransferase</keyword>
<keyword evidence="1 10" id="KW-1003">Cell membrane</keyword>
<dbReference type="Pfam" id="PF02660">
    <property type="entry name" value="G3P_acyltransf"/>
    <property type="match status" value="1"/>
</dbReference>
<evidence type="ECO:0000256" key="9">
    <source>
        <dbReference type="ARBA" id="ARBA00023264"/>
    </source>
</evidence>
<keyword evidence="12" id="KW-1185">Reference proteome</keyword>
<accession>W0DMF5</accession>
<evidence type="ECO:0000313" key="11">
    <source>
        <dbReference type="EMBL" id="AHE99636.1"/>
    </source>
</evidence>
<name>W0DMF5_9GAMM</name>
<dbReference type="RefSeq" id="WP_006746784.1">
    <property type="nucleotide sequence ID" value="NZ_CP007029.1"/>
</dbReference>
<feature type="transmembrane region" description="Helical" evidence="10">
    <location>
        <begin position="80"/>
        <end position="102"/>
    </location>
</feature>
<dbReference type="InterPro" id="IPR003811">
    <property type="entry name" value="G3P_acylTferase_PlsY"/>
</dbReference>
<dbReference type="NCBIfam" id="TIGR00023">
    <property type="entry name" value="glycerol-3-phosphate 1-O-acyltransferase PlsY"/>
    <property type="match status" value="1"/>
</dbReference>
<proteinExistence type="inferred from homology"/>
<dbReference type="KEGG" id="tti:THITH_16540"/>
<dbReference type="GO" id="GO:0008654">
    <property type="term" value="P:phospholipid biosynthetic process"/>
    <property type="evidence" value="ECO:0007669"/>
    <property type="project" value="UniProtKB-UniRule"/>
</dbReference>
<dbReference type="PANTHER" id="PTHR30309">
    <property type="entry name" value="INNER MEMBRANE PROTEIN YGIH"/>
    <property type="match status" value="1"/>
</dbReference>
<dbReference type="HAMAP" id="MF_01043">
    <property type="entry name" value="PlsY"/>
    <property type="match status" value="1"/>
</dbReference>
<dbReference type="EMBL" id="CP007029">
    <property type="protein sequence ID" value="AHE99636.1"/>
    <property type="molecule type" value="Genomic_DNA"/>
</dbReference>
<evidence type="ECO:0000256" key="2">
    <source>
        <dbReference type="ARBA" id="ARBA00022516"/>
    </source>
</evidence>
<feature type="transmembrane region" description="Helical" evidence="10">
    <location>
        <begin position="163"/>
        <end position="180"/>
    </location>
</feature>
<dbReference type="Proteomes" id="UP000005289">
    <property type="component" value="Chromosome"/>
</dbReference>
<keyword evidence="7 10" id="KW-0472">Membrane</keyword>
<dbReference type="GO" id="GO:0005886">
    <property type="term" value="C:plasma membrane"/>
    <property type="evidence" value="ECO:0007669"/>
    <property type="project" value="UniProtKB-SubCell"/>
</dbReference>
<dbReference type="STRING" id="713585.THITH_16540"/>
<keyword evidence="9 10" id="KW-1208">Phospholipid metabolism</keyword>
<comment type="caution">
    <text evidence="10">Lacks conserved residue(s) required for the propagation of feature annotation.</text>
</comment>
<sequence>MGVLIIGILLAYLLGSISSAIVISRLMGLPDPRGTGSGNPGATNVLRAGSKTAAALTLAGDVAKGWLPVFIAVQSGYFPAWMVGLIGLAAFLGHLYPAFFGFRGGKGVATALGVILAIHPLTGLLVLATWLLIAFILRYSSLAALVAALAAPVYLALLHPEPWLIAAAGVMALFLFLRHASNIQRLLQGTEPRIGTKRPATDRHH</sequence>
<dbReference type="SMART" id="SM01207">
    <property type="entry name" value="G3P_acyltransf"/>
    <property type="match status" value="1"/>
</dbReference>
<dbReference type="GO" id="GO:0043772">
    <property type="term" value="F:acyl-phosphate glycerol-3-phosphate acyltransferase activity"/>
    <property type="evidence" value="ECO:0007669"/>
    <property type="project" value="UniProtKB-UniRule"/>
</dbReference>
<evidence type="ECO:0000256" key="1">
    <source>
        <dbReference type="ARBA" id="ARBA00022475"/>
    </source>
</evidence>
<evidence type="ECO:0000256" key="10">
    <source>
        <dbReference type="HAMAP-Rule" id="MF_01043"/>
    </source>
</evidence>
<dbReference type="OrthoDB" id="9777124at2"/>
<organism evidence="11 12">
    <name type="scientific">Thioalkalivibrio paradoxus ARh 1</name>
    <dbReference type="NCBI Taxonomy" id="713585"/>
    <lineage>
        <taxon>Bacteria</taxon>
        <taxon>Pseudomonadati</taxon>
        <taxon>Pseudomonadota</taxon>
        <taxon>Gammaproteobacteria</taxon>
        <taxon>Chromatiales</taxon>
        <taxon>Ectothiorhodospiraceae</taxon>
        <taxon>Thioalkalivibrio</taxon>
    </lineage>
</organism>
<dbReference type="PANTHER" id="PTHR30309:SF0">
    <property type="entry name" value="GLYCEROL-3-PHOSPHATE ACYLTRANSFERASE-RELATED"/>
    <property type="match status" value="1"/>
</dbReference>
<protein>
    <recommendedName>
        <fullName evidence="10">Glycerol-3-phosphate acyltransferase</fullName>
    </recommendedName>
    <alternativeName>
        <fullName evidence="10">Acyl-PO4 G3P acyltransferase</fullName>
    </alternativeName>
    <alternativeName>
        <fullName evidence="10">Acyl-phosphate--glycerol-3-phosphate acyltransferase</fullName>
    </alternativeName>
    <alternativeName>
        <fullName evidence="10">G3P acyltransferase</fullName>
        <shortName evidence="10">GPAT</shortName>
        <ecNumber evidence="10">2.3.1.275</ecNumber>
    </alternativeName>
    <alternativeName>
        <fullName evidence="10">Lysophosphatidic acid synthase</fullName>
        <shortName evidence="10">LPA synthase</shortName>
    </alternativeName>
</protein>
<evidence type="ECO:0000256" key="5">
    <source>
        <dbReference type="ARBA" id="ARBA00022989"/>
    </source>
</evidence>
<comment type="catalytic activity">
    <reaction evidence="10">
        <text>an acyl phosphate + sn-glycerol 3-phosphate = a 1-acyl-sn-glycero-3-phosphate + phosphate</text>
        <dbReference type="Rhea" id="RHEA:34075"/>
        <dbReference type="ChEBI" id="CHEBI:43474"/>
        <dbReference type="ChEBI" id="CHEBI:57597"/>
        <dbReference type="ChEBI" id="CHEBI:57970"/>
        <dbReference type="ChEBI" id="CHEBI:59918"/>
        <dbReference type="EC" id="2.3.1.275"/>
    </reaction>
</comment>
<dbReference type="AlphaFoldDB" id="W0DMF5"/>
<keyword evidence="5 10" id="KW-1133">Transmembrane helix</keyword>
<comment type="pathway">
    <text evidence="10">Lipid metabolism; phospholipid metabolism.</text>
</comment>
<comment type="subcellular location">
    <subcellularLocation>
        <location evidence="10">Cell membrane</location>
        <topology evidence="10">Multi-pass membrane protein</topology>
    </subcellularLocation>
</comment>
<keyword evidence="4 10" id="KW-0812">Transmembrane</keyword>
<comment type="function">
    <text evidence="10">Catalyzes the transfer of an acyl group from acyl-phosphate (acyl-PO(4)) to glycerol-3-phosphate (G3P) to form lysophosphatidic acid (LPA). This enzyme utilizes acyl-phosphate as fatty acyl donor, but not acyl-CoA or acyl-ACP.</text>
</comment>